<dbReference type="EMBL" id="MU267683">
    <property type="protein sequence ID" value="KAH7911287.1"/>
    <property type="molecule type" value="Genomic_DNA"/>
</dbReference>
<gene>
    <name evidence="1" type="ORF">BJ138DRAFT_1113337</name>
</gene>
<comment type="caution">
    <text evidence="1">The sequence shown here is derived from an EMBL/GenBank/DDBJ whole genome shotgun (WGS) entry which is preliminary data.</text>
</comment>
<name>A0ACB8ADT8_9AGAM</name>
<protein>
    <submittedName>
        <fullName evidence="1">Uncharacterized protein</fullName>
    </submittedName>
</protein>
<keyword evidence="2" id="KW-1185">Reference proteome</keyword>
<accession>A0ACB8ADT8</accession>
<dbReference type="Proteomes" id="UP000790377">
    <property type="component" value="Unassembled WGS sequence"/>
</dbReference>
<sequence>MSGSLVTTPPELLECIVLSATRDTPCGPPTVLRSILLTCRMSYNVLSAEANPHLYLMLFIDKFDVSAPRRNLSHDRLALPNLDQELKKRFAALHCFRRANVDDPYLLEAFTTAYIMVLEDDGLNWSQLLWAEFPSFMQKFLRERLFLGAEENDGWPVENEINALAVALFWLISSKTMVDNETEELRTEFMDLLYPIAFAGFRYPCFTSPEYEFYPPSNDSFKTQVKSAHGVYPPVRPTAIEIQYFGESLLFYLPPIAPYAILSYFARSERRPLMIPPHLPLNREEAIVQGREGPTQDDLIYFNERCKTHFASTQYNDSFDGLMKSRRHDPDWTRSIRNPMYRSPSSAPVSYIPGTLAGNWGGSFIAPFHESYRAMLSTPVAPSPFPHFGRFPLYVTFRELCCRSSSLPAPVADDEMSFTEAFLPTGCQWRETETGIEIYNENTSFHADYHPPRQDPLGGSSPHNVSDIIITGVTETRHAEAWGGYKYIGRIRPSDGLIVLLRVPLDPQMIELGRALFRGYIISSRNFVGRWRHVSNGVQPADWEAIFTLCKDTALP</sequence>
<proteinExistence type="predicted"/>
<evidence type="ECO:0000313" key="1">
    <source>
        <dbReference type="EMBL" id="KAH7911287.1"/>
    </source>
</evidence>
<reference evidence="1" key="1">
    <citation type="journal article" date="2021" name="New Phytol.">
        <title>Evolutionary innovations through gain and loss of genes in the ectomycorrhizal Boletales.</title>
        <authorList>
            <person name="Wu G."/>
            <person name="Miyauchi S."/>
            <person name="Morin E."/>
            <person name="Kuo A."/>
            <person name="Drula E."/>
            <person name="Varga T."/>
            <person name="Kohler A."/>
            <person name="Feng B."/>
            <person name="Cao Y."/>
            <person name="Lipzen A."/>
            <person name="Daum C."/>
            <person name="Hundley H."/>
            <person name="Pangilinan J."/>
            <person name="Johnson J."/>
            <person name="Barry K."/>
            <person name="LaButti K."/>
            <person name="Ng V."/>
            <person name="Ahrendt S."/>
            <person name="Min B."/>
            <person name="Choi I.G."/>
            <person name="Park H."/>
            <person name="Plett J.M."/>
            <person name="Magnuson J."/>
            <person name="Spatafora J.W."/>
            <person name="Nagy L.G."/>
            <person name="Henrissat B."/>
            <person name="Grigoriev I.V."/>
            <person name="Yang Z.L."/>
            <person name="Xu J."/>
            <person name="Martin F.M."/>
        </authorList>
    </citation>
    <scope>NUCLEOTIDE SEQUENCE</scope>
    <source>
        <strain evidence="1">ATCC 28755</strain>
    </source>
</reference>
<organism evidence="1 2">
    <name type="scientific">Hygrophoropsis aurantiaca</name>
    <dbReference type="NCBI Taxonomy" id="72124"/>
    <lineage>
        <taxon>Eukaryota</taxon>
        <taxon>Fungi</taxon>
        <taxon>Dikarya</taxon>
        <taxon>Basidiomycota</taxon>
        <taxon>Agaricomycotina</taxon>
        <taxon>Agaricomycetes</taxon>
        <taxon>Agaricomycetidae</taxon>
        <taxon>Boletales</taxon>
        <taxon>Coniophorineae</taxon>
        <taxon>Hygrophoropsidaceae</taxon>
        <taxon>Hygrophoropsis</taxon>
    </lineage>
</organism>
<evidence type="ECO:0000313" key="2">
    <source>
        <dbReference type="Proteomes" id="UP000790377"/>
    </source>
</evidence>